<name>A0A0C3C907_HEBCY</name>
<accession>A0A0C3C907</accession>
<reference evidence="1 2" key="1">
    <citation type="submission" date="2014-04" db="EMBL/GenBank/DDBJ databases">
        <authorList>
            <consortium name="DOE Joint Genome Institute"/>
            <person name="Kuo A."/>
            <person name="Gay G."/>
            <person name="Dore J."/>
            <person name="Kohler A."/>
            <person name="Nagy L.G."/>
            <person name="Floudas D."/>
            <person name="Copeland A."/>
            <person name="Barry K.W."/>
            <person name="Cichocki N."/>
            <person name="Veneault-Fourrey C."/>
            <person name="LaButti K."/>
            <person name="Lindquist E.A."/>
            <person name="Lipzen A."/>
            <person name="Lundell T."/>
            <person name="Morin E."/>
            <person name="Murat C."/>
            <person name="Sun H."/>
            <person name="Tunlid A."/>
            <person name="Henrissat B."/>
            <person name="Grigoriev I.V."/>
            <person name="Hibbett D.S."/>
            <person name="Martin F."/>
            <person name="Nordberg H.P."/>
            <person name="Cantor M.N."/>
            <person name="Hua S.X."/>
        </authorList>
    </citation>
    <scope>NUCLEOTIDE SEQUENCE [LARGE SCALE GENOMIC DNA]</scope>
    <source>
        <strain evidence="2">h7</strain>
    </source>
</reference>
<dbReference type="HOGENOM" id="CLU_188562_1_0_1"/>
<gene>
    <name evidence="1" type="ORF">M413DRAFT_169547</name>
</gene>
<dbReference type="GO" id="GO:0005739">
    <property type="term" value="C:mitochondrion"/>
    <property type="evidence" value="ECO:0007669"/>
    <property type="project" value="InterPro"/>
</dbReference>
<dbReference type="AlphaFoldDB" id="A0A0C3C907"/>
<dbReference type="EMBL" id="KN831783">
    <property type="protein sequence ID" value="KIM40071.1"/>
    <property type="molecule type" value="Genomic_DNA"/>
</dbReference>
<dbReference type="Proteomes" id="UP000053424">
    <property type="component" value="Unassembled WGS sequence"/>
</dbReference>
<protein>
    <recommendedName>
        <fullName evidence="3">IMS import disulfide relay-system CHCH-CHCH-like Cx9C domain-containing protein</fullName>
    </recommendedName>
</protein>
<proteinExistence type="predicted"/>
<dbReference type="InterPro" id="IPR034595">
    <property type="entry name" value="NDUFAF8"/>
</dbReference>
<organism evidence="1 2">
    <name type="scientific">Hebeloma cylindrosporum</name>
    <dbReference type="NCBI Taxonomy" id="76867"/>
    <lineage>
        <taxon>Eukaryota</taxon>
        <taxon>Fungi</taxon>
        <taxon>Dikarya</taxon>
        <taxon>Basidiomycota</taxon>
        <taxon>Agaricomycotina</taxon>
        <taxon>Agaricomycetes</taxon>
        <taxon>Agaricomycetidae</taxon>
        <taxon>Agaricales</taxon>
        <taxon>Agaricineae</taxon>
        <taxon>Hymenogastraceae</taxon>
        <taxon>Hebeloma</taxon>
    </lineage>
</organism>
<sequence>MIQTAAKQRSQPLKRLAIHSTSTCSLQATTYAKCIVATYKDVTKDICKEEFLQFKICLREAVRRHILSHYCHLYNTLHR</sequence>
<evidence type="ECO:0008006" key="3">
    <source>
        <dbReference type="Google" id="ProtNLM"/>
    </source>
</evidence>
<evidence type="ECO:0000313" key="1">
    <source>
        <dbReference type="EMBL" id="KIM40071.1"/>
    </source>
</evidence>
<dbReference type="PANTHER" id="PTHR34561">
    <property type="entry name" value="NADH DEHYDROGENASE [UBIQUINONE] 1 ALPHA SUBCOMPLEX ASSEMBLY FACTOR 8"/>
    <property type="match status" value="1"/>
</dbReference>
<evidence type="ECO:0000313" key="2">
    <source>
        <dbReference type="Proteomes" id="UP000053424"/>
    </source>
</evidence>
<dbReference type="PANTHER" id="PTHR34561:SF1">
    <property type="entry name" value="NADH DEHYDROGENASE [UBIQUINONE] 1 ALPHA SUBCOMPLEX ASSEMBLY FACTOR 8"/>
    <property type="match status" value="1"/>
</dbReference>
<keyword evidence="2" id="KW-1185">Reference proteome</keyword>
<reference evidence="2" key="2">
    <citation type="submission" date="2015-01" db="EMBL/GenBank/DDBJ databases">
        <title>Evolutionary Origins and Diversification of the Mycorrhizal Mutualists.</title>
        <authorList>
            <consortium name="DOE Joint Genome Institute"/>
            <consortium name="Mycorrhizal Genomics Consortium"/>
            <person name="Kohler A."/>
            <person name="Kuo A."/>
            <person name="Nagy L.G."/>
            <person name="Floudas D."/>
            <person name="Copeland A."/>
            <person name="Barry K.W."/>
            <person name="Cichocki N."/>
            <person name="Veneault-Fourrey C."/>
            <person name="LaButti K."/>
            <person name="Lindquist E.A."/>
            <person name="Lipzen A."/>
            <person name="Lundell T."/>
            <person name="Morin E."/>
            <person name="Murat C."/>
            <person name="Riley R."/>
            <person name="Ohm R."/>
            <person name="Sun H."/>
            <person name="Tunlid A."/>
            <person name="Henrissat B."/>
            <person name="Grigoriev I.V."/>
            <person name="Hibbett D.S."/>
            <person name="Martin F."/>
        </authorList>
    </citation>
    <scope>NUCLEOTIDE SEQUENCE [LARGE SCALE GENOMIC DNA]</scope>
    <source>
        <strain evidence="2">h7</strain>
    </source>
</reference>
<dbReference type="GO" id="GO:0032981">
    <property type="term" value="P:mitochondrial respiratory chain complex I assembly"/>
    <property type="evidence" value="ECO:0007669"/>
    <property type="project" value="InterPro"/>
</dbReference>
<dbReference type="OrthoDB" id="3821113at2759"/>